<evidence type="ECO:0000259" key="3">
    <source>
        <dbReference type="Pfam" id="PF07906"/>
    </source>
</evidence>
<dbReference type="SUPFAM" id="SSF48403">
    <property type="entry name" value="Ankyrin repeat"/>
    <property type="match status" value="1"/>
</dbReference>
<feature type="compositionally biased region" description="Polar residues" evidence="2">
    <location>
        <begin position="369"/>
        <end position="386"/>
    </location>
</feature>
<name>A0ABM8Y2W3_9BURK</name>
<dbReference type="InterPro" id="IPR036770">
    <property type="entry name" value="Ankyrin_rpt-contain_sf"/>
</dbReference>
<keyword evidence="1" id="KW-0175">Coiled coil</keyword>
<dbReference type="InterPro" id="IPR012927">
    <property type="entry name" value="Toxin_15_N"/>
</dbReference>
<protein>
    <recommendedName>
        <fullName evidence="3">ShET2 enterotoxin N-terminal domain-containing protein</fullName>
    </recommendedName>
</protein>
<feature type="region of interest" description="Disordered" evidence="2">
    <location>
        <begin position="369"/>
        <end position="407"/>
    </location>
</feature>
<feature type="coiled-coil region" evidence="1">
    <location>
        <begin position="252"/>
        <end position="300"/>
    </location>
</feature>
<dbReference type="Pfam" id="PF07906">
    <property type="entry name" value="Toxin_15"/>
    <property type="match status" value="1"/>
</dbReference>
<accession>A0ABM8Y2W3</accession>
<evidence type="ECO:0000256" key="2">
    <source>
        <dbReference type="SAM" id="MobiDB-lite"/>
    </source>
</evidence>
<feature type="domain" description="ShET2 enterotoxin N-terminal" evidence="3">
    <location>
        <begin position="441"/>
        <end position="684"/>
    </location>
</feature>
<keyword evidence="5" id="KW-1185">Reference proteome</keyword>
<evidence type="ECO:0000256" key="1">
    <source>
        <dbReference type="SAM" id="Coils"/>
    </source>
</evidence>
<gene>
    <name evidence="4" type="ORF">LMG32289_06723</name>
</gene>
<feature type="coiled-coil region" evidence="1">
    <location>
        <begin position="331"/>
        <end position="365"/>
    </location>
</feature>
<comment type="caution">
    <text evidence="4">The sequence shown here is derived from an EMBL/GenBank/DDBJ whole genome shotgun (WGS) entry which is preliminary data.</text>
</comment>
<dbReference type="Proteomes" id="UP000706525">
    <property type="component" value="Unassembled WGS sequence"/>
</dbReference>
<feature type="region of interest" description="Disordered" evidence="2">
    <location>
        <begin position="182"/>
        <end position="203"/>
    </location>
</feature>
<reference evidence="4 5" key="1">
    <citation type="submission" date="2021-08" db="EMBL/GenBank/DDBJ databases">
        <authorList>
            <person name="Peeters C."/>
        </authorList>
    </citation>
    <scope>NUCLEOTIDE SEQUENCE [LARGE SCALE GENOMIC DNA]</scope>
    <source>
        <strain evidence="4 5">LMG 32289</strain>
    </source>
</reference>
<organism evidence="4 5">
    <name type="scientific">Cupriavidus pampae</name>
    <dbReference type="NCBI Taxonomy" id="659251"/>
    <lineage>
        <taxon>Bacteria</taxon>
        <taxon>Pseudomonadati</taxon>
        <taxon>Pseudomonadota</taxon>
        <taxon>Betaproteobacteria</taxon>
        <taxon>Burkholderiales</taxon>
        <taxon>Burkholderiaceae</taxon>
        <taxon>Cupriavidus</taxon>
    </lineage>
</organism>
<dbReference type="EMBL" id="CAJZAG010000023">
    <property type="protein sequence ID" value="CAG9186984.1"/>
    <property type="molecule type" value="Genomic_DNA"/>
</dbReference>
<evidence type="ECO:0000313" key="5">
    <source>
        <dbReference type="Proteomes" id="UP000706525"/>
    </source>
</evidence>
<proteinExistence type="predicted"/>
<dbReference type="RefSeq" id="WP_223995864.1">
    <property type="nucleotide sequence ID" value="NZ_CAJZAG010000023.1"/>
</dbReference>
<evidence type="ECO:0000313" key="4">
    <source>
        <dbReference type="EMBL" id="CAG9186984.1"/>
    </source>
</evidence>
<sequence>MTINSVCNTSLWPLDLSEKREKILRKCEYTHIESVESARNFEKEFTRMGFFDHLLDFFYGGYKKNTLEALAIAHIASFANGQQYLIARGEEHKIADASLYLLDCLKLEARSAMLNAPVLLKTGEIGLIFPAVDGGNLPAISLPLPPSCFGSANGALSTAETAILHERLSNKYPGGILGHQHKLSDPIRQGKNASQEIEEEGNRRRQQLRALRCNAERYDQVENGKSIANWLATQRAILEDQMKNPGAAATRMEELSAQMQERQHTLDQANKANNDLGDQVRALENEVHRLKFTVNEKTEELKRQAANALPSAEVENYVKTIHQMREQLDGEIKKRDEYVNLNQEVANLRQKLIDNEKKLSVLQKQLLESQRLQTPSHHQSTAQEKNGAQAAKPANPPHDRLNEPSGDCVKGQGTQVVTEHAIAVRRHGRQPARLLAPPTAHAAKRTDVPYLSQKRDEKINLNCKTNFIGDPDELIECRHLSLAWVDNFLSKQGKVDYKLFSTPKILADNVSIDYENIFLRTIERSKVSLVSFSEWGREIHNKFEQMELNKKTFDTILLNSLNHVMALGLRIKQKEGGLRAYVVMFYDPNSTVAHKRLEAIDRDSLRGYTAQDFLPKKDLDFYEMDCTAFLDAPVNDEPRLAALPQSISAAIIQQLLTYGLADGLRHLRDLLKATPAADRLSLLTGENRAGVPSILIALQHGYAEAIRAFGELVKAAELQQQQLFELLAAKRSSDGAPGLHMALSAGHAEAIHAFGELIKAAGLPPAHLGELLAAKRDDGIPGLCFSLQGGHAEAIRAFGVLVKAAKLPQQQLVELLAAKRSSDGVPGLHMALSAGHAEAIHAFGELIEAAGLPPAQLGELLAAKRDDGIPGLRFSLQNGHADAIRAFGVLVKAAKLPPQQSVELLAAKNVRGTPGLSLALQSGHAEAIRAFGDSVKAVGLPHAQLVELLAAKRDSDGVSGLQIARACHQKAAVIAYSRLLHELMAARLIQEGDVQTLLGV</sequence>